<dbReference type="Gene3D" id="3.20.20.150">
    <property type="entry name" value="Divalent-metal-dependent TIM barrel enzymes"/>
    <property type="match status" value="1"/>
</dbReference>
<evidence type="ECO:0000313" key="3">
    <source>
        <dbReference type="Proteomes" id="UP000054693"/>
    </source>
</evidence>
<reference evidence="2 3" key="1">
    <citation type="submission" date="2015-11" db="EMBL/GenBank/DDBJ databases">
        <title>Genomic analysis of 38 Legionella species identifies large and diverse effector repertoires.</title>
        <authorList>
            <person name="Burstein D."/>
            <person name="Amaro F."/>
            <person name="Zusman T."/>
            <person name="Lifshitz Z."/>
            <person name="Cohen O."/>
            <person name="Gilbert J.A."/>
            <person name="Pupko T."/>
            <person name="Shuman H.A."/>
            <person name="Segal G."/>
        </authorList>
    </citation>
    <scope>NUCLEOTIDE SEQUENCE [LARGE SCALE GENOMIC DNA]</scope>
    <source>
        <strain evidence="2 3">ATCC 49180</strain>
    </source>
</reference>
<dbReference type="PANTHER" id="PTHR42194">
    <property type="entry name" value="UPF0276 PROTEIN HI_1600"/>
    <property type="match status" value="1"/>
</dbReference>
<dbReference type="OrthoDB" id="9763101at2"/>
<evidence type="ECO:0000256" key="1">
    <source>
        <dbReference type="HAMAP-Rule" id="MF_00697"/>
    </source>
</evidence>
<dbReference type="SUPFAM" id="SSF51658">
    <property type="entry name" value="Xylose isomerase-like"/>
    <property type="match status" value="1"/>
</dbReference>
<protein>
    <recommendedName>
        <fullName evidence="1">UPF0276 protein Ltuc_0511</fullName>
    </recommendedName>
</protein>
<accession>A0A0W0ZUC5</accession>
<comment type="caution">
    <text evidence="2">The sequence shown here is derived from an EMBL/GenBank/DDBJ whole genome shotgun (WGS) entry which is preliminary data.</text>
</comment>
<keyword evidence="3" id="KW-1185">Reference proteome</keyword>
<dbReference type="AlphaFoldDB" id="A0A0W0ZUC5"/>
<dbReference type="Proteomes" id="UP000054693">
    <property type="component" value="Unassembled WGS sequence"/>
</dbReference>
<dbReference type="PATRIC" id="fig|40335.7.peg.530"/>
<dbReference type="EMBL" id="LNZA01000001">
    <property type="protein sequence ID" value="KTD72664.1"/>
    <property type="molecule type" value="Genomic_DNA"/>
</dbReference>
<proteinExistence type="inferred from homology"/>
<dbReference type="RefSeq" id="WP_058521575.1">
    <property type="nucleotide sequence ID" value="NZ_CAAAIP010000001.1"/>
</dbReference>
<dbReference type="InterPro" id="IPR036237">
    <property type="entry name" value="Xyl_isomerase-like_sf"/>
</dbReference>
<name>A0A0W0ZUC5_9GAMM</name>
<dbReference type="NCBIfam" id="NF003818">
    <property type="entry name" value="PRK05409.1"/>
    <property type="match status" value="1"/>
</dbReference>
<dbReference type="Pfam" id="PF05114">
    <property type="entry name" value="MbnB_TglH_ChrH"/>
    <property type="match status" value="1"/>
</dbReference>
<organism evidence="2 3">
    <name type="scientific">Legionella tucsonensis</name>
    <dbReference type="NCBI Taxonomy" id="40335"/>
    <lineage>
        <taxon>Bacteria</taxon>
        <taxon>Pseudomonadati</taxon>
        <taxon>Pseudomonadota</taxon>
        <taxon>Gammaproteobacteria</taxon>
        <taxon>Legionellales</taxon>
        <taxon>Legionellaceae</taxon>
        <taxon>Legionella</taxon>
    </lineage>
</organism>
<gene>
    <name evidence="2" type="ORF">Ltuc_0511</name>
</gene>
<comment type="similarity">
    <text evidence="1">Belongs to the UPF0276 family.</text>
</comment>
<evidence type="ECO:0000313" key="2">
    <source>
        <dbReference type="EMBL" id="KTD72664.1"/>
    </source>
</evidence>
<sequence>MDIPKYKATEKMPFLGFGLGLRPDYYEEILEQKPNLDWFEILTENYMVLGGKPLYYLDQIRAHYPVVMHGVSLSLGSTDPLDCDYLNQLKALITRVEPVWVSDHLCWTGVNGINVHDLLPVPYTRETVNHIASRIQQVQDFLGRPILIENVSSYLTYKQSEMTEWEFIREIVKQADCYILLDINNIYVSSVNHQFNPIDYILAMPAERVAQIHLAGHSNHGNYIIDTHDAPVIQPVWDLYAAALQRLGPISSMIERDDNMPPLAELLAEINQARRIAESILVEEVLV</sequence>
<dbReference type="STRING" id="40335.Ltuc_0511"/>
<dbReference type="InterPro" id="IPR007801">
    <property type="entry name" value="MbnB/TglH/ChrH"/>
</dbReference>
<dbReference type="HAMAP" id="MF_00697">
    <property type="entry name" value="UPF0276"/>
    <property type="match status" value="1"/>
</dbReference>
<dbReference type="PANTHER" id="PTHR42194:SF1">
    <property type="entry name" value="UPF0276 PROTEIN HI_1600"/>
    <property type="match status" value="1"/>
</dbReference>